<dbReference type="InterPro" id="IPR052341">
    <property type="entry name" value="LOG_family_nucleotidases"/>
</dbReference>
<feature type="region of interest" description="Disordered" evidence="1">
    <location>
        <begin position="82"/>
        <end position="119"/>
    </location>
</feature>
<sequence length="119" mass="13489">MSFSCPEEYTEGPAITKLPDYSGHRALTVFCWSRTEEQTPRWEEAERLGRLAAEEGYSIVTGGYCGSMEAVSKGARLVIEEKRQQQQNRGNTPRGDWRGGVRVISGPRHQRKPLFNEDD</sequence>
<dbReference type="Proteomes" id="UP000515908">
    <property type="component" value="Chromosome 07"/>
</dbReference>
<evidence type="ECO:0000313" key="3">
    <source>
        <dbReference type="Proteomes" id="UP000515908"/>
    </source>
</evidence>
<dbReference type="SUPFAM" id="SSF102405">
    <property type="entry name" value="MCP/YpsA-like"/>
    <property type="match status" value="1"/>
</dbReference>
<protein>
    <submittedName>
        <fullName evidence="2">SLOG cluster4 family, putative</fullName>
    </submittedName>
</protein>
<dbReference type="EMBL" id="LR877151">
    <property type="protein sequence ID" value="CAD2216859.1"/>
    <property type="molecule type" value="Genomic_DNA"/>
</dbReference>
<accession>A0A7G2CBH1</accession>
<name>A0A7G2CBH1_9TRYP</name>
<dbReference type="PANTHER" id="PTHR43393:SF3">
    <property type="entry name" value="LYSINE DECARBOXYLASE-LIKE PROTEIN"/>
    <property type="match status" value="1"/>
</dbReference>
<reference evidence="2 3" key="1">
    <citation type="submission" date="2020-08" db="EMBL/GenBank/DDBJ databases">
        <authorList>
            <person name="Newling K."/>
            <person name="Davey J."/>
            <person name="Forrester S."/>
        </authorList>
    </citation>
    <scope>NUCLEOTIDE SEQUENCE [LARGE SCALE GENOMIC DNA]</scope>
    <source>
        <strain evidence="3">Crithidia deanei Carvalho (ATCC PRA-265)</strain>
    </source>
</reference>
<dbReference type="OrthoDB" id="414463at2759"/>
<dbReference type="PANTHER" id="PTHR43393">
    <property type="entry name" value="CYTOKININ RIBOSIDE 5'-MONOPHOSPHATE PHOSPHORIBOHYDROLASE"/>
    <property type="match status" value="1"/>
</dbReference>
<evidence type="ECO:0000313" key="2">
    <source>
        <dbReference type="EMBL" id="CAD2216859.1"/>
    </source>
</evidence>
<dbReference type="Pfam" id="PF18306">
    <property type="entry name" value="LDcluster4"/>
    <property type="match status" value="1"/>
</dbReference>
<evidence type="ECO:0000256" key="1">
    <source>
        <dbReference type="SAM" id="MobiDB-lite"/>
    </source>
</evidence>
<dbReference type="Gene3D" id="3.40.50.450">
    <property type="match status" value="1"/>
</dbReference>
<gene>
    <name evidence="2" type="ORF">ADEAN_000433700</name>
</gene>
<dbReference type="GO" id="GO:0005829">
    <property type="term" value="C:cytosol"/>
    <property type="evidence" value="ECO:0007669"/>
    <property type="project" value="TreeGrafter"/>
</dbReference>
<keyword evidence="3" id="KW-1185">Reference proteome</keyword>
<dbReference type="AlphaFoldDB" id="A0A7G2CBH1"/>
<organism evidence="2 3">
    <name type="scientific">Angomonas deanei</name>
    <dbReference type="NCBI Taxonomy" id="59799"/>
    <lineage>
        <taxon>Eukaryota</taxon>
        <taxon>Discoba</taxon>
        <taxon>Euglenozoa</taxon>
        <taxon>Kinetoplastea</taxon>
        <taxon>Metakinetoplastina</taxon>
        <taxon>Trypanosomatida</taxon>
        <taxon>Trypanosomatidae</taxon>
        <taxon>Strigomonadinae</taxon>
        <taxon>Angomonas</taxon>
    </lineage>
</organism>
<dbReference type="VEuPathDB" id="TriTrypDB:ADEAN_000433700"/>
<proteinExistence type="predicted"/>
<dbReference type="InterPro" id="IPR041164">
    <property type="entry name" value="LDcluster4"/>
</dbReference>